<feature type="compositionally biased region" description="Pro residues" evidence="8">
    <location>
        <begin position="1138"/>
        <end position="1147"/>
    </location>
</feature>
<dbReference type="Pfam" id="PF07928">
    <property type="entry name" value="Vps54"/>
    <property type="match status" value="1"/>
</dbReference>
<accession>A0A9W6BAW9</accession>
<feature type="compositionally biased region" description="Low complexity" evidence="8">
    <location>
        <begin position="1539"/>
        <end position="1551"/>
    </location>
</feature>
<dbReference type="PANTHER" id="PTHR12965:SF0">
    <property type="entry name" value="VACUOLAR PROTEIN SORTING-ASSOCIATED PROTEIN 54"/>
    <property type="match status" value="1"/>
</dbReference>
<feature type="compositionally biased region" description="Low complexity" evidence="8">
    <location>
        <begin position="204"/>
        <end position="213"/>
    </location>
</feature>
<feature type="compositionally biased region" description="Low complexity" evidence="8">
    <location>
        <begin position="1472"/>
        <end position="1515"/>
    </location>
</feature>
<sequence>MSQEQQPFSNGPPRQFQQEPGPLSQPTTRLQNPSAGLSSHGASRKRLTAANFDRSAYTAGQTLVTVVNDPRADAAKSWGAWLGFRVPDVTWQEPPPPIDTMRYPPVTRRDLAKYLALLSDGCYEQFQAARQSLALSGISQQLMTLGADAGDLDDEDDLYGAPYEQSYGGTEAPATAPGDADHVADGAGPHPWSSGSGAGGLGESGAASASASGTAPHRPAPPRLKQGDGLVTALQVVPPLFFNEDFSLSRPDIFEAICGCEDDSEMYTRIDKLNAALDVVETQLMLEISSRSRAIVSAGNCVHDLAARLSATLAHIKQLRENVSDMDDVTYSAAVRVARLQRRRNNLSAAVEQIKGLEEVAAAKAVLPLMLEAGDYAGALDLLDNLSHAATGLSSSGVAAFRGLGPQLSESRAVVESLLQSEMLGAAMYTEAHLAMERAVAESAQALGLTASTPLPSLQGTATPTSTSTSLSREWSSGLRSASSASSLLAAELAASREQLHDRLLPVVLGLHRCGCERLEAALRQFAANRAAEVKAIVREAVERLLPLHLHMAGMEGRDAAASGGAAAPAAPPGASGAPAAAAAAATSGGGGGLMLSVADGGSAGLGGGGGGDMSLAEKLGVLPHQGFMQILMVITSMVEAYLAHTLLVGSLVEDALRSDRGSGRGSGRAAAAAAAGAGGNPHTAAAAAAVLAAPRREVHSALQAVVDVATGRWAKLMAARSDVHSRLKVYEFRALLAACEAFAALPDSHGLRPGAALRPTLQALCRAHLESTHSRCAMQMQHLLEAEQWVPAEAHTSFQAIVDRLEERCPGARQQQQQTTEQQTEQTTGLGAAAAGAGAGEGKAAAWQRPTEGLLRLGGRHYWPVNALLMLLKLLDEHYLGLLPASPPPQAATAAAAAGGGPGAASARLRQGQGQGPGPAGGASGGRVGGPVPGAAGAGPQAASWALSTVGADVAQRCLELLRTFNTVTAQQVLGAGAMRTAGLKSISAKHLALAAQSLTALLAALPLLRWQLAAAIADAPRRALLMPEFDRLAQDLNLHVEEIHGKLVDIMQDRVLAACRQVSADSEAWARAAPALAAHQAAQPTPSEALRLLARQLGTLRSVLQPILQPEEVSYIFGRVAAACSESLAGLLDSLTPPPPPPAAPAAPAAAPPTGGLLRGLGGGGAAAAAAAATAAAEAHAAATAAWDASRRANALFMLQALAALPLDPSRTSSYVTRLATFYTKHYGLLPADVQARPPAPTAAAAAAAPAAAPAAAAPPPAAAAAAAAGAPSPPAGGGQAGAAASLSGTVAHAPPQSQRQQDEEEQRRAQQAGAGNPFSDATLADRPTANGHSAGGTAAPAAAAPAPAAALAVAVAGGRGPSESAAEKPAPPGPPDLTTSPPSSLAATAATATAAAAAADLPDSPAGRPTEAEAAAVDTGAGADAGAAMDPDRAAAASPVGDLAVQAASESQPESPLLPLPLPPPPPGQQQETQQGETQGDPGRGQVQVQAPVAQVGTGDEAAAATADGVSAGHEEAGAPGAGGAGEGGEGGDGCSGASDSASGATTEEPGDAGGGGGGGHEGPGGPGAPGGGGGSGEELAGAGVGVAAPAAAILFDPLAGLEVGRGR</sequence>
<feature type="region of interest" description="Disordered" evidence="8">
    <location>
        <begin position="1"/>
        <end position="45"/>
    </location>
</feature>
<feature type="compositionally biased region" description="Pro residues" evidence="8">
    <location>
        <begin position="1459"/>
        <end position="1471"/>
    </location>
</feature>
<proteinExistence type="inferred from homology"/>
<feature type="compositionally biased region" description="Gly residues" evidence="8">
    <location>
        <begin position="1555"/>
        <end position="1580"/>
    </location>
</feature>
<dbReference type="InterPro" id="IPR019515">
    <property type="entry name" value="VPS54_N"/>
</dbReference>
<evidence type="ECO:0000313" key="11">
    <source>
        <dbReference type="EMBL" id="GLC48694.1"/>
    </source>
</evidence>
<dbReference type="GO" id="GO:0015031">
    <property type="term" value="P:protein transport"/>
    <property type="evidence" value="ECO:0007669"/>
    <property type="project" value="UniProtKB-KW"/>
</dbReference>
<feature type="region of interest" description="Disordered" evidence="8">
    <location>
        <begin position="153"/>
        <end position="226"/>
    </location>
</feature>
<keyword evidence="12" id="KW-1185">Reference proteome</keyword>
<feature type="compositionally biased region" description="Low complexity" evidence="8">
    <location>
        <begin position="1362"/>
        <end position="1371"/>
    </location>
</feature>
<protein>
    <recommendedName>
        <fullName evidence="3">Vacuolar protein sorting-associated protein 54</fullName>
    </recommendedName>
</protein>
<comment type="similarity">
    <text evidence="2">Belongs to the VPS54 family.</text>
</comment>
<keyword evidence="5" id="KW-0653">Protein transport</keyword>
<comment type="subcellular location">
    <subcellularLocation>
        <location evidence="1">Golgi apparatus</location>
        <location evidence="1">trans-Golgi network</location>
    </subcellularLocation>
</comment>
<gene>
    <name evidence="11" type="primary">PLEST006122</name>
    <name evidence="11" type="ORF">PLESTB_000126600</name>
</gene>
<dbReference type="GO" id="GO:0005829">
    <property type="term" value="C:cytosol"/>
    <property type="evidence" value="ECO:0007669"/>
    <property type="project" value="GOC"/>
</dbReference>
<evidence type="ECO:0000256" key="4">
    <source>
        <dbReference type="ARBA" id="ARBA00022448"/>
    </source>
</evidence>
<keyword evidence="6" id="KW-0333">Golgi apparatus</keyword>
<dbReference type="GO" id="GO:0006896">
    <property type="term" value="P:Golgi to vacuole transport"/>
    <property type="evidence" value="ECO:0007669"/>
    <property type="project" value="TreeGrafter"/>
</dbReference>
<evidence type="ECO:0000259" key="9">
    <source>
        <dbReference type="Pfam" id="PF07928"/>
    </source>
</evidence>
<evidence type="ECO:0000256" key="6">
    <source>
        <dbReference type="ARBA" id="ARBA00023034"/>
    </source>
</evidence>
<feature type="region of interest" description="Disordered" evidence="8">
    <location>
        <begin position="891"/>
        <end position="937"/>
    </location>
</feature>
<dbReference type="Gene3D" id="6.10.250.860">
    <property type="match status" value="1"/>
</dbReference>
<organism evidence="11 12">
    <name type="scientific">Pleodorina starrii</name>
    <dbReference type="NCBI Taxonomy" id="330485"/>
    <lineage>
        <taxon>Eukaryota</taxon>
        <taxon>Viridiplantae</taxon>
        <taxon>Chlorophyta</taxon>
        <taxon>core chlorophytes</taxon>
        <taxon>Chlorophyceae</taxon>
        <taxon>CS clade</taxon>
        <taxon>Chlamydomonadales</taxon>
        <taxon>Volvocaceae</taxon>
        <taxon>Pleodorina</taxon>
    </lineage>
</organism>
<evidence type="ECO:0000256" key="1">
    <source>
        <dbReference type="ARBA" id="ARBA00004601"/>
    </source>
</evidence>
<reference evidence="11 12" key="1">
    <citation type="journal article" date="2023" name="Commun. Biol.">
        <title>Reorganization of the ancestral sex-determining regions during the evolution of trioecy in Pleodorina starrii.</title>
        <authorList>
            <person name="Takahashi K."/>
            <person name="Suzuki S."/>
            <person name="Kawai-Toyooka H."/>
            <person name="Yamamoto K."/>
            <person name="Hamaji T."/>
            <person name="Ootsuki R."/>
            <person name="Yamaguchi H."/>
            <person name="Kawachi M."/>
            <person name="Higashiyama T."/>
            <person name="Nozaki H."/>
        </authorList>
    </citation>
    <scope>NUCLEOTIDE SEQUENCE [LARGE SCALE GENOMIC DNA]</scope>
    <source>
        <strain evidence="11 12">NIES-4479</strain>
    </source>
</reference>
<comment type="caution">
    <text evidence="11">The sequence shown here is derived from an EMBL/GenBank/DDBJ whole genome shotgun (WGS) entry which is preliminary data.</text>
</comment>
<feature type="compositionally biased region" description="Gly residues" evidence="8">
    <location>
        <begin position="1523"/>
        <end position="1538"/>
    </location>
</feature>
<evidence type="ECO:0000256" key="2">
    <source>
        <dbReference type="ARBA" id="ARBA00009150"/>
    </source>
</evidence>
<evidence type="ECO:0000256" key="7">
    <source>
        <dbReference type="ARBA" id="ARBA00023054"/>
    </source>
</evidence>
<dbReference type="Pfam" id="PF10475">
    <property type="entry name" value="Vps54_N"/>
    <property type="match status" value="1"/>
</dbReference>
<dbReference type="PANTHER" id="PTHR12965">
    <property type="entry name" value="VACUOLAR PROTEIN SORTING 54"/>
    <property type="match status" value="1"/>
</dbReference>
<evidence type="ECO:0000256" key="8">
    <source>
        <dbReference type="SAM" id="MobiDB-lite"/>
    </source>
</evidence>
<feature type="domain" description="Vacuolar protein sorting-associated protein 54 C-terminal" evidence="9">
    <location>
        <begin position="948"/>
        <end position="1056"/>
    </location>
</feature>
<dbReference type="GO" id="GO:0019905">
    <property type="term" value="F:syntaxin binding"/>
    <property type="evidence" value="ECO:0007669"/>
    <property type="project" value="TreeGrafter"/>
</dbReference>
<evidence type="ECO:0000259" key="10">
    <source>
        <dbReference type="Pfam" id="PF10475"/>
    </source>
</evidence>
<evidence type="ECO:0000313" key="12">
    <source>
        <dbReference type="Proteomes" id="UP001165080"/>
    </source>
</evidence>
<feature type="region of interest" description="Disordered" evidence="8">
    <location>
        <begin position="1134"/>
        <end position="1153"/>
    </location>
</feature>
<dbReference type="EMBL" id="BRXU01000001">
    <property type="protein sequence ID" value="GLC48694.1"/>
    <property type="molecule type" value="Genomic_DNA"/>
</dbReference>
<keyword evidence="4" id="KW-0813">Transport</keyword>
<name>A0A9W6BAW9_9CHLO</name>
<dbReference type="InterPro" id="IPR039745">
    <property type="entry name" value="Vps54"/>
</dbReference>
<feature type="compositionally biased region" description="Low complexity" evidence="8">
    <location>
        <begin position="1379"/>
        <end position="1440"/>
    </location>
</feature>
<keyword evidence="7" id="KW-0175">Coiled coil</keyword>
<feature type="region of interest" description="Disordered" evidence="8">
    <location>
        <begin position="1362"/>
        <end position="1585"/>
    </location>
</feature>
<feature type="compositionally biased region" description="Low complexity" evidence="8">
    <location>
        <begin position="461"/>
        <end position="474"/>
    </location>
</feature>
<evidence type="ECO:0000256" key="5">
    <source>
        <dbReference type="ARBA" id="ARBA00022927"/>
    </source>
</evidence>
<dbReference type="Proteomes" id="UP001165080">
    <property type="component" value="Unassembled WGS sequence"/>
</dbReference>
<feature type="compositionally biased region" description="Gly residues" evidence="8">
    <location>
        <begin position="914"/>
        <end position="933"/>
    </location>
</feature>
<feature type="region of interest" description="Disordered" evidence="8">
    <location>
        <begin position="810"/>
        <end position="846"/>
    </location>
</feature>
<dbReference type="InterPro" id="IPR012501">
    <property type="entry name" value="Vps54_C"/>
</dbReference>
<evidence type="ECO:0000256" key="3">
    <source>
        <dbReference type="ARBA" id="ARBA00017665"/>
    </source>
</evidence>
<feature type="region of interest" description="Disordered" evidence="8">
    <location>
        <begin position="1269"/>
        <end position="1343"/>
    </location>
</feature>
<feature type="compositionally biased region" description="Low complexity" evidence="8">
    <location>
        <begin position="812"/>
        <end position="846"/>
    </location>
</feature>
<feature type="compositionally biased region" description="Polar residues" evidence="8">
    <location>
        <begin position="24"/>
        <end position="41"/>
    </location>
</feature>
<feature type="region of interest" description="Disordered" evidence="8">
    <location>
        <begin position="452"/>
        <end position="474"/>
    </location>
</feature>
<dbReference type="GO" id="GO:0042147">
    <property type="term" value="P:retrograde transport, endosome to Golgi"/>
    <property type="evidence" value="ECO:0007669"/>
    <property type="project" value="InterPro"/>
</dbReference>
<feature type="domain" description="Vacuolar protein sorting-associated protein 54 N-terminal" evidence="10">
    <location>
        <begin position="238"/>
        <end position="422"/>
    </location>
</feature>
<dbReference type="GO" id="GO:0000938">
    <property type="term" value="C:GARP complex"/>
    <property type="evidence" value="ECO:0007669"/>
    <property type="project" value="InterPro"/>
</dbReference>